<gene>
    <name evidence="7" type="ORF">CSB45_04350</name>
</gene>
<name>A0A2G6E888_9BACT</name>
<sequence>MAAKQLPIDIKVLRVFAYRYKWLLVILTFSSFAFSAFIVKSMVSLYSAATTIYVDPENVLGEVARGVAVSTSLNDQLETLRHLILNEDFIEPHVIQELDIRWEDVYTPPFNLQFMPSAIELGERLKNFIKALFKLPVYSLTEEQKQLMERQEITNIVKENTSLRQSRGRFLQISYTGPNATACQRIVEIIANQCKELLLRNKHQETREAARYIERQYSDATRKLEEFERELSNLRVEQFDKGPEAKIALLQQRQTSLDTLRIVQQDLENQNASKQRLEIDKANRQTVLRQDPEITAQLLARSQDRQALEMEALKTRLAQLEERGFTDEWPELISLKQQIASKKDSLNDKIQSDPEAEEKIFLADPIYNEYYRQIRQVETELQSLHNQEKKLLSNIALYEDKLRGMPEIEKSFEAIQRKIDLQTELQTDLAKRRETARATQELEKSRGENRIRIVNRDYPDEPIGLSPIVIMLAISLLGPISGSAIVFLVYYLNTSVKSAEDVQIEYNFPVIAIIPKTNFRKELKKHKKVLNVRRKKRASRLKNRPETSEKSLLETSPDPAIEVMHTDEVIAQHDDPAEIELFDTTVERIPTPLEPNSHLSMVLTMLTNPTSYAAEEYRRLCFNVEWGLKEALSGPCKSIMVTSALPNEGKTVTALNLASTLARNHRVLLVDANFRKAAVHEVFEIPQKPGLSDMLEQAIRPKLYFPPDSPNLSILPAGGSATHPADALSSKQMYRFIDSIKGSSYFEYAIFDVPPVSLIPDSSIIASQLDGIVWIIWELNTAKEVVRLALSRITNPSILGVVLNRSEQQVLPRKYGKLWKEYQQHSSRIQA</sequence>
<protein>
    <recommendedName>
        <fullName evidence="6">CobQ/CobB/MinD/ParA nucleotide binding domain-containing protein</fullName>
    </recommendedName>
</protein>
<dbReference type="InterPro" id="IPR002586">
    <property type="entry name" value="CobQ/CobB/MinD/ParA_Nub-bd_dom"/>
</dbReference>
<dbReference type="InterPro" id="IPR027417">
    <property type="entry name" value="P-loop_NTPase"/>
</dbReference>
<comment type="caution">
    <text evidence="7">The sequence shown here is derived from an EMBL/GenBank/DDBJ whole genome shotgun (WGS) entry which is preliminary data.</text>
</comment>
<dbReference type="SUPFAM" id="SSF52540">
    <property type="entry name" value="P-loop containing nucleoside triphosphate hydrolases"/>
    <property type="match status" value="1"/>
</dbReference>
<keyword evidence="5" id="KW-0812">Transmembrane</keyword>
<evidence type="ECO:0000256" key="3">
    <source>
        <dbReference type="SAM" id="Coils"/>
    </source>
</evidence>
<dbReference type="PANTHER" id="PTHR32309:SF13">
    <property type="entry name" value="FERRIC ENTEROBACTIN TRANSPORT PROTEIN FEPE"/>
    <property type="match status" value="1"/>
</dbReference>
<keyword evidence="1" id="KW-0547">Nucleotide-binding</keyword>
<dbReference type="Proteomes" id="UP000229740">
    <property type="component" value="Unassembled WGS sequence"/>
</dbReference>
<dbReference type="GO" id="GO:0004713">
    <property type="term" value="F:protein tyrosine kinase activity"/>
    <property type="evidence" value="ECO:0007669"/>
    <property type="project" value="TreeGrafter"/>
</dbReference>
<keyword evidence="5" id="KW-1133">Transmembrane helix</keyword>
<dbReference type="EMBL" id="PDPS01000023">
    <property type="protein sequence ID" value="PID58303.1"/>
    <property type="molecule type" value="Genomic_DNA"/>
</dbReference>
<evidence type="ECO:0000256" key="5">
    <source>
        <dbReference type="SAM" id="Phobius"/>
    </source>
</evidence>
<dbReference type="CDD" id="cd05387">
    <property type="entry name" value="BY-kinase"/>
    <property type="match status" value="1"/>
</dbReference>
<feature type="domain" description="CobQ/CobB/MinD/ParA nucleotide binding" evidence="6">
    <location>
        <begin position="639"/>
        <end position="809"/>
    </location>
</feature>
<dbReference type="AlphaFoldDB" id="A0A2G6E888"/>
<accession>A0A2G6E888</accession>
<dbReference type="Gene3D" id="3.40.50.300">
    <property type="entry name" value="P-loop containing nucleotide triphosphate hydrolases"/>
    <property type="match status" value="1"/>
</dbReference>
<evidence type="ECO:0000256" key="1">
    <source>
        <dbReference type="ARBA" id="ARBA00022741"/>
    </source>
</evidence>
<evidence type="ECO:0000259" key="6">
    <source>
        <dbReference type="Pfam" id="PF01656"/>
    </source>
</evidence>
<proteinExistence type="predicted"/>
<feature type="region of interest" description="Disordered" evidence="4">
    <location>
        <begin position="534"/>
        <end position="553"/>
    </location>
</feature>
<evidence type="ECO:0000313" key="7">
    <source>
        <dbReference type="EMBL" id="PID58303.1"/>
    </source>
</evidence>
<keyword evidence="2" id="KW-0067">ATP-binding</keyword>
<feature type="coiled-coil region" evidence="3">
    <location>
        <begin position="210"/>
        <end position="323"/>
    </location>
</feature>
<keyword evidence="3" id="KW-0175">Coiled coil</keyword>
<feature type="coiled-coil region" evidence="3">
    <location>
        <begin position="367"/>
        <end position="401"/>
    </location>
</feature>
<feature type="transmembrane region" description="Helical" evidence="5">
    <location>
        <begin position="20"/>
        <end position="39"/>
    </location>
</feature>
<organism evidence="7 8">
    <name type="scientific">candidate division KSB3 bacterium</name>
    <dbReference type="NCBI Taxonomy" id="2044937"/>
    <lineage>
        <taxon>Bacteria</taxon>
        <taxon>candidate division KSB3</taxon>
    </lineage>
</organism>
<evidence type="ECO:0000256" key="2">
    <source>
        <dbReference type="ARBA" id="ARBA00022840"/>
    </source>
</evidence>
<dbReference type="InterPro" id="IPR005702">
    <property type="entry name" value="Wzc-like_C"/>
</dbReference>
<dbReference type="InterPro" id="IPR050445">
    <property type="entry name" value="Bact_polysacc_biosynth/exp"/>
</dbReference>
<dbReference type="Pfam" id="PF01656">
    <property type="entry name" value="CbiA"/>
    <property type="match status" value="1"/>
</dbReference>
<evidence type="ECO:0000313" key="8">
    <source>
        <dbReference type="Proteomes" id="UP000229740"/>
    </source>
</evidence>
<keyword evidence="5" id="KW-0472">Membrane</keyword>
<dbReference type="PANTHER" id="PTHR32309">
    <property type="entry name" value="TYROSINE-PROTEIN KINASE"/>
    <property type="match status" value="1"/>
</dbReference>
<evidence type="ECO:0000256" key="4">
    <source>
        <dbReference type="SAM" id="MobiDB-lite"/>
    </source>
</evidence>
<dbReference type="GO" id="GO:0005886">
    <property type="term" value="C:plasma membrane"/>
    <property type="evidence" value="ECO:0007669"/>
    <property type="project" value="TreeGrafter"/>
</dbReference>
<feature type="compositionally biased region" description="Basic and acidic residues" evidence="4">
    <location>
        <begin position="543"/>
        <end position="552"/>
    </location>
</feature>
<reference evidence="7 8" key="1">
    <citation type="submission" date="2017-10" db="EMBL/GenBank/DDBJ databases">
        <title>Novel microbial diversity and functional potential in the marine mammal oral microbiome.</title>
        <authorList>
            <person name="Dudek N.K."/>
            <person name="Sun C.L."/>
            <person name="Burstein D."/>
            <person name="Kantor R.S."/>
            <person name="Aliaga Goltsman D.S."/>
            <person name="Bik E.M."/>
            <person name="Thomas B.C."/>
            <person name="Banfield J.F."/>
            <person name="Relman D.A."/>
        </authorList>
    </citation>
    <scope>NUCLEOTIDE SEQUENCE [LARGE SCALE GENOMIC DNA]</scope>
    <source>
        <strain evidence="7">DOLZORAL124_49_17</strain>
    </source>
</reference>